<evidence type="ECO:0000313" key="2">
    <source>
        <dbReference type="EMBL" id="MRH43365.1"/>
    </source>
</evidence>
<comment type="caution">
    <text evidence="2">The sequence shown here is derived from an EMBL/GenBank/DDBJ whole genome shotgun (WGS) entry which is preliminary data.</text>
</comment>
<dbReference type="AlphaFoldDB" id="A0A6A8DCD8"/>
<feature type="transmembrane region" description="Helical" evidence="1">
    <location>
        <begin position="282"/>
        <end position="307"/>
    </location>
</feature>
<feature type="transmembrane region" description="Helical" evidence="1">
    <location>
        <begin position="59"/>
        <end position="83"/>
    </location>
</feature>
<gene>
    <name evidence="2" type="ORF">GH741_11815</name>
</gene>
<reference evidence="2" key="1">
    <citation type="submission" date="2019-11" db="EMBL/GenBank/DDBJ databases">
        <authorList>
            <person name="Li J."/>
        </authorList>
    </citation>
    <scope>NUCLEOTIDE SEQUENCE</scope>
    <source>
        <strain evidence="2">B6B</strain>
    </source>
</reference>
<keyword evidence="1" id="KW-1133">Transmembrane helix</keyword>
<dbReference type="RefSeq" id="WP_153736999.1">
    <property type="nucleotide sequence ID" value="NZ_WJNG01000009.1"/>
</dbReference>
<feature type="transmembrane region" description="Helical" evidence="1">
    <location>
        <begin position="249"/>
        <end position="270"/>
    </location>
</feature>
<keyword evidence="3" id="KW-1185">Reference proteome</keyword>
<dbReference type="EMBL" id="WJNG01000009">
    <property type="protein sequence ID" value="MRH43365.1"/>
    <property type="molecule type" value="Genomic_DNA"/>
</dbReference>
<evidence type="ECO:0000313" key="3">
    <source>
        <dbReference type="Proteomes" id="UP000799092"/>
    </source>
</evidence>
<evidence type="ECO:0008006" key="4">
    <source>
        <dbReference type="Google" id="ProtNLM"/>
    </source>
</evidence>
<name>A0A6A8DCD8_9BACI</name>
<protein>
    <recommendedName>
        <fullName evidence="4">Cytochrome C oxidase subunit I</fullName>
    </recommendedName>
</protein>
<keyword evidence="1" id="KW-0472">Membrane</keyword>
<feature type="transmembrane region" description="Helical" evidence="1">
    <location>
        <begin position="366"/>
        <end position="387"/>
    </location>
</feature>
<feature type="transmembrane region" description="Helical" evidence="1">
    <location>
        <begin position="90"/>
        <end position="111"/>
    </location>
</feature>
<feature type="transmembrane region" description="Helical" evidence="1">
    <location>
        <begin position="146"/>
        <end position="170"/>
    </location>
</feature>
<feature type="transmembrane region" description="Helical" evidence="1">
    <location>
        <begin position="182"/>
        <end position="203"/>
    </location>
</feature>
<feature type="transmembrane region" description="Helical" evidence="1">
    <location>
        <begin position="224"/>
        <end position="243"/>
    </location>
</feature>
<feature type="transmembrane region" description="Helical" evidence="1">
    <location>
        <begin position="393"/>
        <end position="415"/>
    </location>
</feature>
<keyword evidence="1" id="KW-0812">Transmembrane</keyword>
<dbReference type="Proteomes" id="UP000799092">
    <property type="component" value="Unassembled WGS sequence"/>
</dbReference>
<feature type="transmembrane region" description="Helical" evidence="1">
    <location>
        <begin position="313"/>
        <end position="334"/>
    </location>
</feature>
<dbReference type="SUPFAM" id="SSF81442">
    <property type="entry name" value="Cytochrome c oxidase subunit I-like"/>
    <property type="match status" value="2"/>
</dbReference>
<feature type="transmembrane region" description="Helical" evidence="1">
    <location>
        <begin position="21"/>
        <end position="39"/>
    </location>
</feature>
<feature type="transmembrane region" description="Helical" evidence="1">
    <location>
        <begin position="117"/>
        <end position="139"/>
    </location>
</feature>
<organism evidence="2 3">
    <name type="scientific">Aquibacillus halophilus</name>
    <dbReference type="NCBI Taxonomy" id="930132"/>
    <lineage>
        <taxon>Bacteria</taxon>
        <taxon>Bacillati</taxon>
        <taxon>Bacillota</taxon>
        <taxon>Bacilli</taxon>
        <taxon>Bacillales</taxon>
        <taxon>Bacillaceae</taxon>
        <taxon>Aquibacillus</taxon>
    </lineage>
</organism>
<accession>A0A6A8DCD8</accession>
<sequence>MVSNPGLAKKSETNIKLPLSFILFGLGAFVLSQLILFLNSDALSNGIFRLPELLMGAHFLLLGWVVMVIMGAMYQLVPVAFLTPIWSEKLGFIQLFITGIGIVMFSLLLGFNLSHAVYGGIVVICGILLFLWQMVMTLISQEQKSIMTLFVTTALFCFLITIIAGLILAWTISFGLSLNYTAILHSHILLGVAGWFTLLIIGFSYKMVPMFSLSHGFSMKWSKLAFFSYTIGLLSLIVSFWLETSVLQTIGWLFSWIGFTLFALDMIEIIKKRLKRKLDRPFTFSLIAIGYGWLVHSTTVFLSIFSIDHQNLWSWLTFIYIISWVMFSILGYLYKIVPFLWWTYKYSGQVGKTKVPMLKDMINEKAGTLLFVLFTAGVFGLTIAGLLQNKVAVQLFQGTMLVTSILYALSILSVLRK</sequence>
<evidence type="ECO:0000256" key="1">
    <source>
        <dbReference type="SAM" id="Phobius"/>
    </source>
</evidence>
<proteinExistence type="predicted"/>
<dbReference type="Gene3D" id="1.20.210.10">
    <property type="entry name" value="Cytochrome c oxidase-like, subunit I domain"/>
    <property type="match status" value="2"/>
</dbReference>
<dbReference type="InterPro" id="IPR036927">
    <property type="entry name" value="Cyt_c_oxase-like_su1_sf"/>
</dbReference>
<dbReference type="OrthoDB" id="5245199at2"/>